<dbReference type="PROSITE" id="PS50937">
    <property type="entry name" value="HTH_MERR_2"/>
    <property type="match status" value="1"/>
</dbReference>
<evidence type="ECO:0000256" key="1">
    <source>
        <dbReference type="ARBA" id="ARBA00023125"/>
    </source>
</evidence>
<proteinExistence type="predicted"/>
<sequence>MRSAELARLAGVSVRTLRHYHQVGVLAEPPRDTNDYRSYDVHDLVRVLRIRRLAALGIALERMPELLDDGADADGAPLLDELDRELADHISRLTRQREVVARLREHRAAPDLPPELAPAMAAFAAAGISPDLVRADRDQAVLVSHLVGEEGRQHLAEFYRRLSAHDVVDVLAGLTERFGRLDAGSDDQEVDAVAEGFVEAFGALVTELAVSEPLPGFDRAAAFLGEHSADLLRPRQREALDLIEAGLTRLAGPDADGPARGA</sequence>
<dbReference type="Gene3D" id="1.10.1660.10">
    <property type="match status" value="1"/>
</dbReference>
<dbReference type="PRINTS" id="PR00040">
    <property type="entry name" value="HTHMERR"/>
</dbReference>
<name>A0ABQ2B513_9MICO</name>
<evidence type="ECO:0000313" key="3">
    <source>
        <dbReference type="EMBL" id="GGI06411.1"/>
    </source>
</evidence>
<evidence type="ECO:0000313" key="4">
    <source>
        <dbReference type="Proteomes" id="UP000632535"/>
    </source>
</evidence>
<keyword evidence="1" id="KW-0238">DNA-binding</keyword>
<dbReference type="CDD" id="cd00592">
    <property type="entry name" value="HTH_MerR-like"/>
    <property type="match status" value="1"/>
</dbReference>
<feature type="domain" description="HTH merR-type" evidence="2">
    <location>
        <begin position="1"/>
        <end position="69"/>
    </location>
</feature>
<keyword evidence="4" id="KW-1185">Reference proteome</keyword>
<dbReference type="PANTHER" id="PTHR30204">
    <property type="entry name" value="REDOX-CYCLING DRUG-SENSING TRANSCRIPTIONAL ACTIVATOR SOXR"/>
    <property type="match status" value="1"/>
</dbReference>
<dbReference type="SUPFAM" id="SSF46955">
    <property type="entry name" value="Putative DNA-binding domain"/>
    <property type="match status" value="1"/>
</dbReference>
<dbReference type="InterPro" id="IPR047057">
    <property type="entry name" value="MerR_fam"/>
</dbReference>
<gene>
    <name evidence="3" type="ORF">GCM10007368_11030</name>
</gene>
<dbReference type="InterPro" id="IPR000551">
    <property type="entry name" value="MerR-type_HTH_dom"/>
</dbReference>
<dbReference type="EMBL" id="BMDG01000003">
    <property type="protein sequence ID" value="GGI06411.1"/>
    <property type="molecule type" value="Genomic_DNA"/>
</dbReference>
<dbReference type="RefSeq" id="WP_188522656.1">
    <property type="nucleotide sequence ID" value="NZ_BMDG01000003.1"/>
</dbReference>
<dbReference type="PANTHER" id="PTHR30204:SF93">
    <property type="entry name" value="HTH MERR-TYPE DOMAIN-CONTAINING PROTEIN"/>
    <property type="match status" value="1"/>
</dbReference>
<reference evidence="4" key="1">
    <citation type="journal article" date="2019" name="Int. J. Syst. Evol. Microbiol.">
        <title>The Global Catalogue of Microorganisms (GCM) 10K type strain sequencing project: providing services to taxonomists for standard genome sequencing and annotation.</title>
        <authorList>
            <consortium name="The Broad Institute Genomics Platform"/>
            <consortium name="The Broad Institute Genome Sequencing Center for Infectious Disease"/>
            <person name="Wu L."/>
            <person name="Ma J."/>
        </authorList>
    </citation>
    <scope>NUCLEOTIDE SEQUENCE [LARGE SCALE GENOMIC DNA]</scope>
    <source>
        <strain evidence="4">CCM 8653</strain>
    </source>
</reference>
<dbReference type="Pfam" id="PF13411">
    <property type="entry name" value="MerR_1"/>
    <property type="match status" value="1"/>
</dbReference>
<dbReference type="InterPro" id="IPR009061">
    <property type="entry name" value="DNA-bd_dom_put_sf"/>
</dbReference>
<protein>
    <submittedName>
        <fullName evidence="3">MerR family transcriptional regulator</fullName>
    </submittedName>
</protein>
<evidence type="ECO:0000259" key="2">
    <source>
        <dbReference type="PROSITE" id="PS50937"/>
    </source>
</evidence>
<accession>A0ABQ2B513</accession>
<organism evidence="3 4">
    <name type="scientific">Isoptericola cucumis</name>
    <dbReference type="NCBI Taxonomy" id="1776856"/>
    <lineage>
        <taxon>Bacteria</taxon>
        <taxon>Bacillati</taxon>
        <taxon>Actinomycetota</taxon>
        <taxon>Actinomycetes</taxon>
        <taxon>Micrococcales</taxon>
        <taxon>Promicromonosporaceae</taxon>
        <taxon>Isoptericola</taxon>
    </lineage>
</organism>
<comment type="caution">
    <text evidence="3">The sequence shown here is derived from an EMBL/GenBank/DDBJ whole genome shotgun (WGS) entry which is preliminary data.</text>
</comment>
<dbReference type="SMART" id="SM00422">
    <property type="entry name" value="HTH_MERR"/>
    <property type="match status" value="1"/>
</dbReference>
<dbReference type="Proteomes" id="UP000632535">
    <property type="component" value="Unassembled WGS sequence"/>
</dbReference>